<dbReference type="RefSeq" id="WP_148915778.1">
    <property type="nucleotide sequence ID" value="NZ_VSZS01000065.1"/>
</dbReference>
<proteinExistence type="inferred from homology"/>
<organism evidence="3 4">
    <name type="scientific">Neoaquamicrobium microcysteis</name>
    <dbReference type="NCBI Taxonomy" id="2682781"/>
    <lineage>
        <taxon>Bacteria</taxon>
        <taxon>Pseudomonadati</taxon>
        <taxon>Pseudomonadota</taxon>
        <taxon>Alphaproteobacteria</taxon>
        <taxon>Hyphomicrobiales</taxon>
        <taxon>Phyllobacteriaceae</taxon>
        <taxon>Neoaquamicrobium</taxon>
    </lineage>
</organism>
<evidence type="ECO:0000256" key="1">
    <source>
        <dbReference type="ARBA" id="ARBA00006484"/>
    </source>
</evidence>
<keyword evidence="2" id="KW-0560">Oxidoreductase</keyword>
<dbReference type="Proteomes" id="UP000323258">
    <property type="component" value="Unassembled WGS sequence"/>
</dbReference>
<dbReference type="AlphaFoldDB" id="A0A5D4GRJ3"/>
<name>A0A5D4GRJ3_9HYPH</name>
<dbReference type="InterPro" id="IPR036291">
    <property type="entry name" value="NAD(P)-bd_dom_sf"/>
</dbReference>
<protein>
    <submittedName>
        <fullName evidence="3">SDR family NAD(P)-dependent oxidoreductase</fullName>
    </submittedName>
</protein>
<dbReference type="PANTHER" id="PTHR44196">
    <property type="entry name" value="DEHYDROGENASE/REDUCTASE SDR FAMILY MEMBER 7B"/>
    <property type="match status" value="1"/>
</dbReference>
<sequence length="270" mass="29657">MPLYRADPKDGVAWVTGASTGLGRQLALDLARQGYVVAATARDEDRLVTLVDEAAGAAGRIVPFLCDVTDERGMDRTVDAIEKQLGPIVLAVFNAGIYSATHGERLETFNFVSTYQVNLLGVIYGLVPVADRMRDRGFGQVALVGSVTSYFGLPAAAAYGSSKAALNSLAQSLRYDFDKLNIRLQIVNPGFIATPLTAKNRFPMPGLMTVEDASKRMLRGFGSGGFELVFPRRVAWPTRLLSFLPEGLRYRFMRRLTGWDRRRFGVKNGR</sequence>
<dbReference type="PRINTS" id="PR00081">
    <property type="entry name" value="GDHRDH"/>
</dbReference>
<accession>A0A5D4GRJ3</accession>
<dbReference type="Pfam" id="PF00106">
    <property type="entry name" value="adh_short"/>
    <property type="match status" value="1"/>
</dbReference>
<dbReference type="PROSITE" id="PS00061">
    <property type="entry name" value="ADH_SHORT"/>
    <property type="match status" value="1"/>
</dbReference>
<evidence type="ECO:0000313" key="4">
    <source>
        <dbReference type="Proteomes" id="UP000323258"/>
    </source>
</evidence>
<dbReference type="GO" id="GO:0016491">
    <property type="term" value="F:oxidoreductase activity"/>
    <property type="evidence" value="ECO:0007669"/>
    <property type="project" value="UniProtKB-KW"/>
</dbReference>
<dbReference type="InterPro" id="IPR020904">
    <property type="entry name" value="Sc_DH/Rdtase_CS"/>
</dbReference>
<evidence type="ECO:0000256" key="2">
    <source>
        <dbReference type="ARBA" id="ARBA00023002"/>
    </source>
</evidence>
<dbReference type="EMBL" id="VSZS01000065">
    <property type="protein sequence ID" value="TYR30977.1"/>
    <property type="molecule type" value="Genomic_DNA"/>
</dbReference>
<dbReference type="InterPro" id="IPR002347">
    <property type="entry name" value="SDR_fam"/>
</dbReference>
<dbReference type="PANTHER" id="PTHR44196:SF1">
    <property type="entry name" value="DEHYDROGENASE_REDUCTASE SDR FAMILY MEMBER 7B"/>
    <property type="match status" value="1"/>
</dbReference>
<comment type="similarity">
    <text evidence="1">Belongs to the short-chain dehydrogenases/reductases (SDR) family.</text>
</comment>
<reference evidence="3 4" key="2">
    <citation type="submission" date="2019-09" db="EMBL/GenBank/DDBJ databases">
        <title>Mesorhizobium sp. MaA-C15 isolated from Microcystis aeruginosa.</title>
        <authorList>
            <person name="Jeong S.E."/>
            <person name="Jin H.M."/>
            <person name="Jeon C.O."/>
        </authorList>
    </citation>
    <scope>NUCLEOTIDE SEQUENCE [LARGE SCALE GENOMIC DNA]</scope>
    <source>
        <strain evidence="3 4">MaA-C15</strain>
    </source>
</reference>
<keyword evidence="4" id="KW-1185">Reference proteome</keyword>
<evidence type="ECO:0000313" key="3">
    <source>
        <dbReference type="EMBL" id="TYR30977.1"/>
    </source>
</evidence>
<comment type="caution">
    <text evidence="3">The sequence shown here is derived from an EMBL/GenBank/DDBJ whole genome shotgun (WGS) entry which is preliminary data.</text>
</comment>
<dbReference type="GO" id="GO:0016020">
    <property type="term" value="C:membrane"/>
    <property type="evidence" value="ECO:0007669"/>
    <property type="project" value="TreeGrafter"/>
</dbReference>
<reference evidence="3 4" key="1">
    <citation type="submission" date="2019-08" db="EMBL/GenBank/DDBJ databases">
        <authorList>
            <person name="Seo Y.L."/>
        </authorList>
    </citation>
    <scope>NUCLEOTIDE SEQUENCE [LARGE SCALE GENOMIC DNA]</scope>
    <source>
        <strain evidence="3 4">MaA-C15</strain>
    </source>
</reference>
<dbReference type="Gene3D" id="3.40.50.720">
    <property type="entry name" value="NAD(P)-binding Rossmann-like Domain"/>
    <property type="match status" value="1"/>
</dbReference>
<gene>
    <name evidence="3" type="ORF">FY036_16180</name>
</gene>
<dbReference type="SUPFAM" id="SSF51735">
    <property type="entry name" value="NAD(P)-binding Rossmann-fold domains"/>
    <property type="match status" value="1"/>
</dbReference>
<dbReference type="OrthoDB" id="335726at2"/>